<dbReference type="PANTHER" id="PTHR12736:SF7">
    <property type="entry name" value="LANC-LIKE PROTEIN 3"/>
    <property type="match status" value="1"/>
</dbReference>
<dbReference type="GO" id="GO:0031179">
    <property type="term" value="P:peptide modification"/>
    <property type="evidence" value="ECO:0007669"/>
    <property type="project" value="InterPro"/>
</dbReference>
<sequence>MAGRQLGRKGRCPLMYEWHGKKYWGAAHGLAGIMHVLKDMELKPDEVEDVKGMLRYVINNRFPWGNYPSSEGSENDRLVHCCHGAPGLTLTLVKVFGEKEFLQATVDAGEVVWKRGLLKRVGICHDIGGNTYVFLSL</sequence>
<evidence type="ECO:0000313" key="4">
    <source>
        <dbReference type="EnsemblPlants" id="KRH22130"/>
    </source>
</evidence>
<proteinExistence type="inferred from homology"/>
<evidence type="ECO:0000256" key="2">
    <source>
        <dbReference type="PIRSR" id="PIRSR607822-1"/>
    </source>
</evidence>
<dbReference type="CDD" id="cd04794">
    <property type="entry name" value="euk_LANCL"/>
    <property type="match status" value="1"/>
</dbReference>
<gene>
    <name evidence="3" type="ORF">GLYMA_13G279300</name>
</gene>
<dbReference type="AlphaFoldDB" id="A0A0R0H1T1"/>
<dbReference type="SMR" id="A0A0R0H1T1"/>
<dbReference type="Gramene" id="KRH22130">
    <property type="protein sequence ID" value="KRH22130"/>
    <property type="gene ID" value="GLYMA_13G279300"/>
</dbReference>
<organism evidence="3">
    <name type="scientific">Glycine max</name>
    <name type="common">Soybean</name>
    <name type="synonym">Glycine hispida</name>
    <dbReference type="NCBI Taxonomy" id="3847"/>
    <lineage>
        <taxon>Eukaryota</taxon>
        <taxon>Viridiplantae</taxon>
        <taxon>Streptophyta</taxon>
        <taxon>Embryophyta</taxon>
        <taxon>Tracheophyta</taxon>
        <taxon>Spermatophyta</taxon>
        <taxon>Magnoliopsida</taxon>
        <taxon>eudicotyledons</taxon>
        <taxon>Gunneridae</taxon>
        <taxon>Pentapetalae</taxon>
        <taxon>rosids</taxon>
        <taxon>fabids</taxon>
        <taxon>Fabales</taxon>
        <taxon>Fabaceae</taxon>
        <taxon>Papilionoideae</taxon>
        <taxon>50 kb inversion clade</taxon>
        <taxon>NPAAA clade</taxon>
        <taxon>indigoferoid/millettioid clade</taxon>
        <taxon>Phaseoleae</taxon>
        <taxon>Glycine</taxon>
        <taxon>Glycine subgen. Soja</taxon>
    </lineage>
</organism>
<dbReference type="PRINTS" id="PR01950">
    <property type="entry name" value="LANCSUPER"/>
</dbReference>
<dbReference type="EnsemblPlants" id="KRH22130">
    <property type="protein sequence ID" value="KRH22130"/>
    <property type="gene ID" value="GLYMA_13G279300"/>
</dbReference>
<dbReference type="PANTHER" id="PTHR12736">
    <property type="entry name" value="LANC-LIKE PROTEIN"/>
    <property type="match status" value="1"/>
</dbReference>
<dbReference type="STRING" id="3847.A0A0R0H1T1"/>
<dbReference type="InterPro" id="IPR012341">
    <property type="entry name" value="6hp_glycosidase-like_sf"/>
</dbReference>
<feature type="binding site" evidence="2">
    <location>
        <position position="124"/>
    </location>
    <ligand>
        <name>Zn(2+)</name>
        <dbReference type="ChEBI" id="CHEBI:29105"/>
    </ligand>
</feature>
<evidence type="ECO:0000313" key="3">
    <source>
        <dbReference type="EMBL" id="KRH22130.1"/>
    </source>
</evidence>
<name>A0A0R0H1T1_SOYBN</name>
<dbReference type="OMA" id="SREPIFH"/>
<dbReference type="Pfam" id="PF05147">
    <property type="entry name" value="LANC_like"/>
    <property type="match status" value="1"/>
</dbReference>
<evidence type="ECO:0000313" key="5">
    <source>
        <dbReference type="Proteomes" id="UP000008827"/>
    </source>
</evidence>
<protein>
    <submittedName>
        <fullName evidence="3 4">Uncharacterized protein</fullName>
    </submittedName>
</protein>
<feature type="binding site" evidence="2">
    <location>
        <position position="125"/>
    </location>
    <ligand>
        <name>Zn(2+)</name>
        <dbReference type="ChEBI" id="CHEBI:29105"/>
    </ligand>
</feature>
<dbReference type="GO" id="GO:0046872">
    <property type="term" value="F:metal ion binding"/>
    <property type="evidence" value="ECO:0007669"/>
    <property type="project" value="UniProtKB-KW"/>
</dbReference>
<keyword evidence="2" id="KW-0479">Metal-binding</keyword>
<reference evidence="4" key="2">
    <citation type="submission" date="2018-02" db="UniProtKB">
        <authorList>
            <consortium name="EnsemblPlants"/>
        </authorList>
    </citation>
    <scope>IDENTIFICATION</scope>
    <source>
        <strain evidence="4">Williams 82</strain>
    </source>
</reference>
<dbReference type="EMBL" id="CM000846">
    <property type="protein sequence ID" value="KRH22130.1"/>
    <property type="molecule type" value="Genomic_DNA"/>
</dbReference>
<dbReference type="InterPro" id="IPR020464">
    <property type="entry name" value="LanC-like_prot_euk"/>
</dbReference>
<comment type="similarity">
    <text evidence="1">Belongs to the LanC-like protein family.</text>
</comment>
<evidence type="ECO:0000256" key="1">
    <source>
        <dbReference type="ARBA" id="ARBA00007179"/>
    </source>
</evidence>
<dbReference type="InterPro" id="IPR007822">
    <property type="entry name" value="LANC-like"/>
</dbReference>
<dbReference type="PRINTS" id="PR01951">
    <property type="entry name" value="LANCEUKARYTE"/>
</dbReference>
<dbReference type="GO" id="GO:0005975">
    <property type="term" value="P:carbohydrate metabolic process"/>
    <property type="evidence" value="ECO:0007669"/>
    <property type="project" value="InterPro"/>
</dbReference>
<dbReference type="InParanoid" id="A0A0R0H1T1"/>
<keyword evidence="5" id="KW-1185">Reference proteome</keyword>
<dbReference type="Proteomes" id="UP000008827">
    <property type="component" value="Chromosome 13"/>
</dbReference>
<feature type="binding site" evidence="2">
    <location>
        <position position="82"/>
    </location>
    <ligand>
        <name>Zn(2+)</name>
        <dbReference type="ChEBI" id="CHEBI:29105"/>
    </ligand>
</feature>
<reference evidence="3" key="3">
    <citation type="submission" date="2018-07" db="EMBL/GenBank/DDBJ databases">
        <title>WGS assembly of Glycine max.</title>
        <authorList>
            <person name="Schmutz J."/>
            <person name="Cannon S."/>
            <person name="Schlueter J."/>
            <person name="Ma J."/>
            <person name="Mitros T."/>
            <person name="Nelson W."/>
            <person name="Hyten D."/>
            <person name="Song Q."/>
            <person name="Thelen J."/>
            <person name="Cheng J."/>
            <person name="Xu D."/>
            <person name="Hellsten U."/>
            <person name="May G."/>
            <person name="Yu Y."/>
            <person name="Sakurai T."/>
            <person name="Umezawa T."/>
            <person name="Bhattacharyya M."/>
            <person name="Sandhu D."/>
            <person name="Valliyodan B."/>
            <person name="Lindquist E."/>
            <person name="Peto M."/>
            <person name="Grant D."/>
            <person name="Shu S."/>
            <person name="Goodstein D."/>
            <person name="Barry K."/>
            <person name="Futrell-Griggs M."/>
            <person name="Abernathy B."/>
            <person name="Du J."/>
            <person name="Tian Z."/>
            <person name="Zhu L."/>
            <person name="Gill N."/>
            <person name="Joshi T."/>
            <person name="Libault M."/>
            <person name="Sethuraman A."/>
            <person name="Zhang X."/>
            <person name="Shinozaki K."/>
            <person name="Nguyen H."/>
            <person name="Wing R."/>
            <person name="Cregan P."/>
            <person name="Specht J."/>
            <person name="Grimwood J."/>
            <person name="Rokhsar D."/>
            <person name="Stacey G."/>
            <person name="Shoemaker R."/>
            <person name="Jackson S."/>
        </authorList>
    </citation>
    <scope>NUCLEOTIDE SEQUENCE</scope>
    <source>
        <tissue evidence="3">Callus</tissue>
    </source>
</reference>
<keyword evidence="2" id="KW-0862">Zinc</keyword>
<dbReference type="Gene3D" id="1.50.10.10">
    <property type="match status" value="1"/>
</dbReference>
<dbReference type="SUPFAM" id="SSF158745">
    <property type="entry name" value="LanC-like"/>
    <property type="match status" value="1"/>
</dbReference>
<dbReference type="PaxDb" id="3847-GLYMA13G35491.1"/>
<accession>A0A0R0H1T1</accession>
<reference evidence="3 4" key="1">
    <citation type="journal article" date="2010" name="Nature">
        <title>Genome sequence of the palaeopolyploid soybean.</title>
        <authorList>
            <person name="Schmutz J."/>
            <person name="Cannon S.B."/>
            <person name="Schlueter J."/>
            <person name="Ma J."/>
            <person name="Mitros T."/>
            <person name="Nelson W."/>
            <person name="Hyten D.L."/>
            <person name="Song Q."/>
            <person name="Thelen J.J."/>
            <person name="Cheng J."/>
            <person name="Xu D."/>
            <person name="Hellsten U."/>
            <person name="May G.D."/>
            <person name="Yu Y."/>
            <person name="Sakurai T."/>
            <person name="Umezawa T."/>
            <person name="Bhattacharyya M.K."/>
            <person name="Sandhu D."/>
            <person name="Valliyodan B."/>
            <person name="Lindquist E."/>
            <person name="Peto M."/>
            <person name="Grant D."/>
            <person name="Shu S."/>
            <person name="Goodstein D."/>
            <person name="Barry K."/>
            <person name="Futrell-Griggs M."/>
            <person name="Abernathy B."/>
            <person name="Du J."/>
            <person name="Tian Z."/>
            <person name="Zhu L."/>
            <person name="Gill N."/>
            <person name="Joshi T."/>
            <person name="Libault M."/>
            <person name="Sethuraman A."/>
            <person name="Zhang X.-C."/>
            <person name="Shinozaki K."/>
            <person name="Nguyen H.T."/>
            <person name="Wing R.A."/>
            <person name="Cregan P."/>
            <person name="Specht J."/>
            <person name="Grimwood J."/>
            <person name="Rokhsar D."/>
            <person name="Stacey G."/>
            <person name="Shoemaker R.C."/>
            <person name="Jackson S.A."/>
        </authorList>
    </citation>
    <scope>NUCLEOTIDE SEQUENCE</scope>
    <source>
        <strain evidence="4">cv. Williams 82</strain>
        <tissue evidence="3">Callus</tissue>
    </source>
</reference>